<dbReference type="Proteomes" id="UP000004221">
    <property type="component" value="Unassembled WGS sequence"/>
</dbReference>
<name>I4EGJ0_9BACT</name>
<keyword evidence="2" id="KW-1185">Reference proteome</keyword>
<evidence type="ECO:0000313" key="1">
    <source>
        <dbReference type="EMBL" id="CCF83802.1"/>
    </source>
</evidence>
<dbReference type="InterPro" id="IPR011989">
    <property type="entry name" value="ARM-like"/>
</dbReference>
<reference evidence="1 2" key="1">
    <citation type="journal article" date="2012" name="ISME J.">
        <title>Nitrification expanded: discovery, physiology and genomics of a nitrite-oxidizing bacterium from the phylum Chloroflexi.</title>
        <authorList>
            <person name="Sorokin D.Y."/>
            <person name="Lucker S."/>
            <person name="Vejmelkova D."/>
            <person name="Kostrikina N.A."/>
            <person name="Kleerebezem R."/>
            <person name="Rijpstra W.I."/>
            <person name="Damste J.S."/>
            <person name="Le Paslier D."/>
            <person name="Muyzer G."/>
            <person name="Wagner M."/>
            <person name="van Loosdrecht M.C."/>
            <person name="Daims H."/>
        </authorList>
    </citation>
    <scope>NUCLEOTIDE SEQUENCE [LARGE SCALE GENOMIC DNA]</scope>
    <source>
        <strain evidence="2">none</strain>
    </source>
</reference>
<sequence>MPMQYLFRLSQRLKPEISVEQYAPIYRAAFEEIDSAPAPPDFNDPFFLAADQNEFVGFFQQQAAYWERVNARRLELEALRPDHRLSRLHEETVKYLRGTLRVMNILAESTIAVSQGDLSTARQKEAEAESWAPVLTNVARKLSNALRQIQDEQPTLFSMLGLPSSLLNEFGVEIEDSFSYKRDVDQILFQVTELEVDDPDAVLESAIQDLVDLGEAAIPHLQTALRNPHEGVRGVVSMALGRMGSPGALVLLDASRDSDENVRLAATLGLALVGEMGMQRLYAMLGDQALDVRLAAANCLARLEGRLD</sequence>
<evidence type="ECO:0000313" key="2">
    <source>
        <dbReference type="Proteomes" id="UP000004221"/>
    </source>
</evidence>
<proteinExistence type="predicted"/>
<dbReference type="SUPFAM" id="SSF48371">
    <property type="entry name" value="ARM repeat"/>
    <property type="match status" value="1"/>
</dbReference>
<protein>
    <recommendedName>
        <fullName evidence="3">PBS lyase HEAT domain protein repeat-containing protein</fullName>
    </recommendedName>
</protein>
<comment type="caution">
    <text evidence="1">The sequence shown here is derived from an EMBL/GenBank/DDBJ whole genome shotgun (WGS) entry which is preliminary data.</text>
</comment>
<organism evidence="1 2">
    <name type="scientific">Nitrolancea hollandica Lb</name>
    <dbReference type="NCBI Taxonomy" id="1129897"/>
    <lineage>
        <taxon>Bacteria</taxon>
        <taxon>Pseudomonadati</taxon>
        <taxon>Thermomicrobiota</taxon>
        <taxon>Thermomicrobia</taxon>
        <taxon>Sphaerobacterales</taxon>
        <taxon>Sphaerobacterineae</taxon>
        <taxon>Sphaerobacteraceae</taxon>
        <taxon>Nitrolancea</taxon>
    </lineage>
</organism>
<dbReference type="AlphaFoldDB" id="I4EGJ0"/>
<gene>
    <name evidence="1" type="ORF">NITHO_2730003</name>
</gene>
<accession>I4EGJ0</accession>
<evidence type="ECO:0008006" key="3">
    <source>
        <dbReference type="Google" id="ProtNLM"/>
    </source>
</evidence>
<dbReference type="EMBL" id="CAGS01000194">
    <property type="protein sequence ID" value="CCF83802.1"/>
    <property type="molecule type" value="Genomic_DNA"/>
</dbReference>
<dbReference type="Gene3D" id="1.25.10.10">
    <property type="entry name" value="Leucine-rich Repeat Variant"/>
    <property type="match status" value="1"/>
</dbReference>
<dbReference type="InterPro" id="IPR016024">
    <property type="entry name" value="ARM-type_fold"/>
</dbReference>